<comment type="caution">
    <text evidence="2">The sequence shown here is derived from an EMBL/GenBank/DDBJ whole genome shotgun (WGS) entry which is preliminary data.</text>
</comment>
<reference evidence="2" key="1">
    <citation type="submission" date="2023-01" db="EMBL/GenBank/DDBJ databases">
        <title>Draft genome sequence of Nocardiopsis sp. LSu2-4 isolated from halophytes.</title>
        <authorList>
            <person name="Duangmal K."/>
            <person name="Chantavorakit T."/>
        </authorList>
    </citation>
    <scope>NUCLEOTIDE SEQUENCE</scope>
    <source>
        <strain evidence="2">LSu2-4</strain>
    </source>
</reference>
<dbReference type="Proteomes" id="UP001165685">
    <property type="component" value="Unassembled WGS sequence"/>
</dbReference>
<protein>
    <submittedName>
        <fullName evidence="2">NAD(P)H-binding protein</fullName>
    </submittedName>
</protein>
<evidence type="ECO:0000313" key="2">
    <source>
        <dbReference type="EMBL" id="MDA2803077.1"/>
    </source>
</evidence>
<accession>A0ABT4TEE2</accession>
<sequence>MTVLVTGARGSIGRRVAGTLAAAGHPVRASARDTGALAAPPGAEAVELDAADPRNADAVLKGVRTVFLYAAAILSGDLRAFLEQARRAGVEHLVLLSSPASYEAGEHDRVIGRAHRAAEEAVEEAGPPSTVLYPSWLAGNAQRDWAGQIRGRGRVALPYPDAQVNPVHLDDVAEVAADLLTRDRHRGRFQVVTGPESMRLRDAVDRVGDALGTPLPIDVPSREEAMARREEWMPAGVLDVLLDVEAAAVGVPAPVTNTVERITGHPARPFGEWVRSHRADFSP</sequence>
<dbReference type="InterPro" id="IPR051604">
    <property type="entry name" value="Ergot_Alk_Oxidoreductase"/>
</dbReference>
<evidence type="ECO:0000313" key="3">
    <source>
        <dbReference type="Proteomes" id="UP001165685"/>
    </source>
</evidence>
<dbReference type="InterPro" id="IPR036291">
    <property type="entry name" value="NAD(P)-bd_dom_sf"/>
</dbReference>
<dbReference type="RefSeq" id="WP_270675166.1">
    <property type="nucleotide sequence ID" value="NZ_JAQFWP010000001.1"/>
</dbReference>
<dbReference type="PANTHER" id="PTHR43162:SF1">
    <property type="entry name" value="PRESTALK A DIFFERENTIATION PROTEIN A"/>
    <property type="match status" value="1"/>
</dbReference>
<gene>
    <name evidence="2" type="ORF">O4U47_01020</name>
</gene>
<dbReference type="EMBL" id="JAQFWP010000001">
    <property type="protein sequence ID" value="MDA2803077.1"/>
    <property type="molecule type" value="Genomic_DNA"/>
</dbReference>
<proteinExistence type="predicted"/>
<feature type="domain" description="NAD(P)-binding" evidence="1">
    <location>
        <begin position="7"/>
        <end position="182"/>
    </location>
</feature>
<dbReference type="Pfam" id="PF13460">
    <property type="entry name" value="NAD_binding_10"/>
    <property type="match status" value="1"/>
</dbReference>
<name>A0ABT4TEE2_9ACTN</name>
<dbReference type="SUPFAM" id="SSF51735">
    <property type="entry name" value="NAD(P)-binding Rossmann-fold domains"/>
    <property type="match status" value="1"/>
</dbReference>
<evidence type="ECO:0000259" key="1">
    <source>
        <dbReference type="Pfam" id="PF13460"/>
    </source>
</evidence>
<organism evidence="2 3">
    <name type="scientific">Nocardiopsis suaedae</name>
    <dbReference type="NCBI Taxonomy" id="3018444"/>
    <lineage>
        <taxon>Bacteria</taxon>
        <taxon>Bacillati</taxon>
        <taxon>Actinomycetota</taxon>
        <taxon>Actinomycetes</taxon>
        <taxon>Streptosporangiales</taxon>
        <taxon>Nocardiopsidaceae</taxon>
        <taxon>Nocardiopsis</taxon>
    </lineage>
</organism>
<dbReference type="InterPro" id="IPR016040">
    <property type="entry name" value="NAD(P)-bd_dom"/>
</dbReference>
<dbReference type="PANTHER" id="PTHR43162">
    <property type="match status" value="1"/>
</dbReference>
<dbReference type="Gene3D" id="3.40.50.720">
    <property type="entry name" value="NAD(P)-binding Rossmann-like Domain"/>
    <property type="match status" value="1"/>
</dbReference>
<keyword evidence="3" id="KW-1185">Reference proteome</keyword>